<dbReference type="InterPro" id="IPR009057">
    <property type="entry name" value="Homeodomain-like_sf"/>
</dbReference>
<proteinExistence type="predicted"/>
<dbReference type="GO" id="GO:0003700">
    <property type="term" value="F:DNA-binding transcription factor activity"/>
    <property type="evidence" value="ECO:0007669"/>
    <property type="project" value="InterPro"/>
</dbReference>
<keyword evidence="5" id="KW-0472">Membrane</keyword>
<gene>
    <name evidence="7" type="ORF">GC093_16440</name>
</gene>
<dbReference type="AlphaFoldDB" id="A0A972GQ10"/>
<dbReference type="Gene3D" id="1.10.10.60">
    <property type="entry name" value="Homeodomain-like"/>
    <property type="match status" value="2"/>
</dbReference>
<feature type="domain" description="HTH araC/xylS-type" evidence="6">
    <location>
        <begin position="672"/>
        <end position="770"/>
    </location>
</feature>
<dbReference type="Pfam" id="PF12833">
    <property type="entry name" value="HTH_18"/>
    <property type="match status" value="1"/>
</dbReference>
<feature type="transmembrane region" description="Helical" evidence="5">
    <location>
        <begin position="304"/>
        <end position="325"/>
    </location>
</feature>
<evidence type="ECO:0000256" key="1">
    <source>
        <dbReference type="ARBA" id="ARBA00023015"/>
    </source>
</evidence>
<dbReference type="SUPFAM" id="SSF46689">
    <property type="entry name" value="Homeodomain-like"/>
    <property type="match status" value="2"/>
</dbReference>
<evidence type="ECO:0000256" key="4">
    <source>
        <dbReference type="SAM" id="MobiDB-lite"/>
    </source>
</evidence>
<evidence type="ECO:0000259" key="6">
    <source>
        <dbReference type="PROSITE" id="PS01124"/>
    </source>
</evidence>
<name>A0A972GQ10_9BACL</name>
<feature type="transmembrane region" description="Helical" evidence="5">
    <location>
        <begin position="12"/>
        <end position="36"/>
    </location>
</feature>
<reference evidence="7" key="1">
    <citation type="submission" date="2019-10" db="EMBL/GenBank/DDBJ databases">
        <title>Description of Paenibacillus glebae sp. nov.</title>
        <authorList>
            <person name="Carlier A."/>
            <person name="Qi S."/>
        </authorList>
    </citation>
    <scope>NUCLEOTIDE SEQUENCE</scope>
    <source>
        <strain evidence="7">LMG 31456</strain>
    </source>
</reference>
<dbReference type="PANTHER" id="PTHR43280">
    <property type="entry name" value="ARAC-FAMILY TRANSCRIPTIONAL REGULATOR"/>
    <property type="match status" value="1"/>
</dbReference>
<dbReference type="InterPro" id="IPR018060">
    <property type="entry name" value="HTH_AraC"/>
</dbReference>
<keyword evidence="1" id="KW-0805">Transcription regulation</keyword>
<dbReference type="PROSITE" id="PS01124">
    <property type="entry name" value="HTH_ARAC_FAMILY_2"/>
    <property type="match status" value="1"/>
</dbReference>
<evidence type="ECO:0000256" key="5">
    <source>
        <dbReference type="SAM" id="Phobius"/>
    </source>
</evidence>
<evidence type="ECO:0000256" key="3">
    <source>
        <dbReference type="ARBA" id="ARBA00023163"/>
    </source>
</evidence>
<feature type="region of interest" description="Disordered" evidence="4">
    <location>
        <begin position="768"/>
        <end position="788"/>
    </location>
</feature>
<keyword evidence="5" id="KW-1133">Transmembrane helix</keyword>
<dbReference type="Proteomes" id="UP000641588">
    <property type="component" value="Unassembled WGS sequence"/>
</dbReference>
<keyword evidence="3" id="KW-0804">Transcription</keyword>
<dbReference type="InterPro" id="IPR041522">
    <property type="entry name" value="CdaR_GGDEF"/>
</dbReference>
<sequence>MNYMNKRPRRYYFKLVLLCFIITSLPVIFLGIFSYAKSSGVVQQKVNEEKLLSLQQTQMNVEHMLKVVDQAATHFLGSKIILNALNEPLGPEQFQLFTQVKTELNSLQRLDNGISDIVLLSKRSNWLINNDGLYRLDAWMKSNKGFMLPEPELPSVWEVTSSVAPSVSTNNPPTAPPYDSCQLNISLIKKLPLTSYRSNGMAMIQIPACNLSDLFSVNTESESVFVFDESAHLIVRKGFMEEEISDSLKPSLSQFIQQPYASGQFYLENNQKAYTVTYRKSDYNNWIYISLVTLDQLTKQSREIGWYTLYICIGLLLLFCLLSWYGSKKLYRPIDQIYNEFVARQHISGSKKPIDEVQFIGEQVHSLFATKTELETRVYSQNELLRTFLMIKLFLGGMKEEEIEERMDSFGMRSDFSQFYVLAVQTGSLEPTRFADKDIDLLLFAINNMIGELLPAERRLPPIVLGRSQLTVITGAMESENSFSSEVLAFAQLIQQKVSDLLGLNISIGISLPYTNFVEIPRAYEEAVEALKRRTSLGDEAILYFGDLGDNFSLHYAYPFDLQAELFDAVKLVNRIQAITLLRQLLQALEFSNPNLHDLQFNAIRLLMNLLGLANGLAVQSIPMQRQQSLFDELFHLNLFDEGEKWFINKIIDPLMSEIEERTEAKHLTITKEMVEMIHKEFDTDLSIDSCADRLHYNSSYLSTIFKKSMDISFSAYLAQYRHQFALKWLEETDMPIKDMAEKLRYNNPQNFIRSFRKLEGISPGKYREIHASKSSRDQITEQGGDKP</sequence>
<dbReference type="EMBL" id="WHOD01000065">
    <property type="protein sequence ID" value="NOU94796.1"/>
    <property type="molecule type" value="Genomic_DNA"/>
</dbReference>
<protein>
    <submittedName>
        <fullName evidence="7">Helix-turn-helix domain-containing protein</fullName>
    </submittedName>
</protein>
<keyword evidence="5" id="KW-0812">Transmembrane</keyword>
<dbReference type="Pfam" id="PF17853">
    <property type="entry name" value="GGDEF_2"/>
    <property type="match status" value="1"/>
</dbReference>
<keyword evidence="8" id="KW-1185">Reference proteome</keyword>
<dbReference type="GO" id="GO:0043565">
    <property type="term" value="F:sequence-specific DNA binding"/>
    <property type="evidence" value="ECO:0007669"/>
    <property type="project" value="InterPro"/>
</dbReference>
<evidence type="ECO:0000313" key="7">
    <source>
        <dbReference type="EMBL" id="NOU94796.1"/>
    </source>
</evidence>
<evidence type="ECO:0000256" key="2">
    <source>
        <dbReference type="ARBA" id="ARBA00023125"/>
    </source>
</evidence>
<keyword evidence="2" id="KW-0238">DNA-binding</keyword>
<organism evidence="7 8">
    <name type="scientific">Paenibacillus foliorum</name>
    <dbReference type="NCBI Taxonomy" id="2654974"/>
    <lineage>
        <taxon>Bacteria</taxon>
        <taxon>Bacillati</taxon>
        <taxon>Bacillota</taxon>
        <taxon>Bacilli</taxon>
        <taxon>Bacillales</taxon>
        <taxon>Paenibacillaceae</taxon>
        <taxon>Paenibacillus</taxon>
    </lineage>
</organism>
<accession>A0A972GQ10</accession>
<evidence type="ECO:0000313" key="8">
    <source>
        <dbReference type="Proteomes" id="UP000641588"/>
    </source>
</evidence>
<dbReference type="PANTHER" id="PTHR43280:SF10">
    <property type="entry name" value="REGULATORY PROTEIN POCR"/>
    <property type="match status" value="1"/>
</dbReference>
<dbReference type="SMART" id="SM00342">
    <property type="entry name" value="HTH_ARAC"/>
    <property type="match status" value="1"/>
</dbReference>
<comment type="caution">
    <text evidence="7">The sequence shown here is derived from an EMBL/GenBank/DDBJ whole genome shotgun (WGS) entry which is preliminary data.</text>
</comment>